<sequence>MFPHINGNLRIFFEFFVMENFPSTNFILGNNDFIIYDIHLHNNKDIYFTIGNDKHQEFSFLPFKRQIRANNVSPFNLELENFKSEQFNEAEIGLHLTYKQEIQLSTLSYTHKEALASDKDLQGPIVGHEVDIILNIERP</sequence>
<protein>
    <submittedName>
        <fullName evidence="1">Uncharacterized protein</fullName>
    </submittedName>
</protein>
<comment type="caution">
    <text evidence="1">The sequence shown here is derived from an EMBL/GenBank/DDBJ whole genome shotgun (WGS) entry which is preliminary data.</text>
</comment>
<organism evidence="1 2">
    <name type="scientific">Austropuccinia psidii MF-1</name>
    <dbReference type="NCBI Taxonomy" id="1389203"/>
    <lineage>
        <taxon>Eukaryota</taxon>
        <taxon>Fungi</taxon>
        <taxon>Dikarya</taxon>
        <taxon>Basidiomycota</taxon>
        <taxon>Pucciniomycotina</taxon>
        <taxon>Pucciniomycetes</taxon>
        <taxon>Pucciniales</taxon>
        <taxon>Sphaerophragmiaceae</taxon>
        <taxon>Austropuccinia</taxon>
    </lineage>
</organism>
<proteinExistence type="predicted"/>
<reference evidence="1" key="1">
    <citation type="submission" date="2021-03" db="EMBL/GenBank/DDBJ databases">
        <title>Draft genome sequence of rust myrtle Austropuccinia psidii MF-1, a brazilian biotype.</title>
        <authorList>
            <person name="Quecine M.C."/>
            <person name="Pachon D.M.R."/>
            <person name="Bonatelli M.L."/>
            <person name="Correr F.H."/>
            <person name="Franceschini L.M."/>
            <person name="Leite T.F."/>
            <person name="Margarido G.R.A."/>
            <person name="Almeida C.A."/>
            <person name="Ferrarezi J.A."/>
            <person name="Labate C.A."/>
        </authorList>
    </citation>
    <scope>NUCLEOTIDE SEQUENCE</scope>
    <source>
        <strain evidence="1">MF-1</strain>
    </source>
</reference>
<dbReference type="Proteomes" id="UP000765509">
    <property type="component" value="Unassembled WGS sequence"/>
</dbReference>
<dbReference type="AlphaFoldDB" id="A0A9Q3GU63"/>
<gene>
    <name evidence="1" type="ORF">O181_019756</name>
</gene>
<name>A0A9Q3GU63_9BASI</name>
<evidence type="ECO:0000313" key="1">
    <source>
        <dbReference type="EMBL" id="MBW0480041.1"/>
    </source>
</evidence>
<dbReference type="EMBL" id="AVOT02005817">
    <property type="protein sequence ID" value="MBW0480041.1"/>
    <property type="molecule type" value="Genomic_DNA"/>
</dbReference>
<dbReference type="OrthoDB" id="2507294at2759"/>
<accession>A0A9Q3GU63</accession>
<keyword evidence="2" id="KW-1185">Reference proteome</keyword>
<evidence type="ECO:0000313" key="2">
    <source>
        <dbReference type="Proteomes" id="UP000765509"/>
    </source>
</evidence>